<keyword evidence="16 26" id="KW-1133">Transmembrane helix</keyword>
<gene>
    <name evidence="32" type="ORF">KOW79_003004</name>
</gene>
<dbReference type="CDD" id="cd01450">
    <property type="entry name" value="vWFA_subfamily_ECM"/>
    <property type="match status" value="3"/>
</dbReference>
<evidence type="ECO:0000259" key="27">
    <source>
        <dbReference type="PROSITE" id="PS50071"/>
    </source>
</evidence>
<feature type="transmembrane region" description="Helical" evidence="26">
    <location>
        <begin position="3461"/>
        <end position="3482"/>
    </location>
</feature>
<dbReference type="SMART" id="SM00216">
    <property type="entry name" value="VWD"/>
    <property type="match status" value="4"/>
</dbReference>
<evidence type="ECO:0000256" key="21">
    <source>
        <dbReference type="ARBA" id="ARBA00025858"/>
    </source>
</evidence>
<dbReference type="InterPro" id="IPR058753">
    <property type="entry name" value="TIL_OTOGL_Mucin"/>
</dbReference>
<dbReference type="SUPFAM" id="SSF53300">
    <property type="entry name" value="vWA-like"/>
    <property type="match status" value="3"/>
</dbReference>
<dbReference type="PROSITE" id="PS50234">
    <property type="entry name" value="VWFA"/>
    <property type="match status" value="3"/>
</dbReference>
<dbReference type="GO" id="GO:0050291">
    <property type="term" value="F:sphingosine N-acyltransferase activity"/>
    <property type="evidence" value="ECO:0007669"/>
    <property type="project" value="UniProtKB-ARBA"/>
</dbReference>
<dbReference type="Pfam" id="PF08742">
    <property type="entry name" value="C8"/>
    <property type="match status" value="4"/>
</dbReference>
<feature type="transmembrane region" description="Helical" evidence="26">
    <location>
        <begin position="4287"/>
        <end position="4306"/>
    </location>
</feature>
<feature type="domain" description="VWFD" evidence="31">
    <location>
        <begin position="46"/>
        <end position="214"/>
    </location>
</feature>
<feature type="domain" description="VWFC" evidence="28">
    <location>
        <begin position="2465"/>
        <end position="2531"/>
    </location>
</feature>
<evidence type="ECO:0000256" key="14">
    <source>
        <dbReference type="ARBA" id="ARBA00022824"/>
    </source>
</evidence>
<feature type="region of interest" description="Disordered" evidence="25">
    <location>
        <begin position="1455"/>
        <end position="1478"/>
    </location>
</feature>
<dbReference type="Pfam" id="PF16178">
    <property type="entry name" value="Anoct_dimer"/>
    <property type="match status" value="1"/>
</dbReference>
<keyword evidence="12" id="KW-0356">Hemostasis</keyword>
<accession>A0A9D3SUZ3</accession>
<dbReference type="PANTHER" id="PTHR11339">
    <property type="entry name" value="EXTRACELLULAR MATRIX GLYCOPROTEIN RELATED"/>
    <property type="match status" value="1"/>
</dbReference>
<feature type="domain" description="Homeobox" evidence="27">
    <location>
        <begin position="4191"/>
        <end position="4235"/>
    </location>
</feature>
<dbReference type="GO" id="GO:0005634">
    <property type="term" value="C:nucleus"/>
    <property type="evidence" value="ECO:0007669"/>
    <property type="project" value="UniProtKB-SubCell"/>
</dbReference>
<feature type="compositionally biased region" description="Acidic residues" evidence="25">
    <location>
        <begin position="4447"/>
        <end position="4458"/>
    </location>
</feature>
<dbReference type="PROSITE" id="PS51233">
    <property type="entry name" value="VWFD"/>
    <property type="match status" value="4"/>
</dbReference>
<feature type="domain" description="VWFD" evidence="31">
    <location>
        <begin position="1978"/>
        <end position="2154"/>
    </location>
</feature>
<evidence type="ECO:0000256" key="25">
    <source>
        <dbReference type="SAM" id="MobiDB-lite"/>
    </source>
</evidence>
<dbReference type="PANTHER" id="PTHR11339:SF361">
    <property type="entry name" value="VON WILLEBRAND FACTOR"/>
    <property type="match status" value="1"/>
</dbReference>
<sequence>MVAGEEAQVLHTLLLKMEMLLSRTFTTLTGILLLHLTGSVFAEASGRCSVFGRQHIHTFDGVIYEFTGDCSYMMAGDCQSRTFSILGDFSQGRRKGVSVFIGEIFELRLSVDGTLTQQGERLQLPYASPSMFAGYELGSVRLWSEEFGFSVLIDPSHNIQITLSKQHQNRTCGLCGNFNSAPNDDYMAQEGFLTKDPYDFANSWALNGAAKVCKRVKPPSQTCNTTRDSAQLMSQCEVLRTSAAFLRCNHLVDVDAFLAVCESDVCHCRDGEECVCHALLEYARTCASHGLVLHGWHTQSQCTPKCPVGMRYTECAQQCSTSCQSLNIHELCRDECVDGCTCAAGKVLDREQCVDVSQCSCQHTGKRYPPGSTVSQDCNTCVCRHGSWECTNEECPGECVVTGQSHFKTFDDKFFTFSGICQYLLAKDCQSSAFSVLIDTVQCADDPDAVCTRSVTLKLHDLANQTIRLKHGGVVSMDGIDVQTPLINGRLRVQRTVLSSVRLNFGNDLQLDWDGHGRVQLKLRPVYAGKTCGLCGNYNGNQGDDFLTVGGLVETQVEGFGNAWKMNAECDNVEKQPTDPCSLNPKRVNFAEESCAVMLSVRFEVCHHKVNPSPYVKNCRYDVCTCADGHQCLCAAVSSYAAACAARGVKIDWRGQGYCELTCPGDQMYEVCGNVCNQTCRSLSVPDAECVSVCDEGCFCPLGLYLSDTGECVSPEHCSCHHHGEIYQPNDMFADHNSICYCESGLMRCSSSDLNPSVLSDLFFDEPSHSRERRSLSCQVPLQRLQCESSRDVGIECAKTCQNFDLECVSQGCVSGCVCPAGTVRYRRDCIPPDQCPCFHNNHAYAPGQSINIDCNTCVCEGRQWKCTQRLCDGVCRTVGESHYISFDGLKFSFPGRCQYILAQDYCNGVDGTFRVLVENTACGVIGQRCSKSISVFYMGGLITMEKGEVKMRRPVMKETDIEIIRSGLYYIVLLGKHISLTWDMGTRIILQINSVYRSKVCGLCGNFDGRQNNDQLSSNNQVEVDPIDFGNSWKVRPSCADAVQVPSECSTDMVKLVTVEQSCRVLSSAPFRECNSVVDPEPFWEICTHDTCSCSSVGDCTCFCDAVAAYAHECAQRGVIVEWRSNDLCPLSCEELNKDTGLECEWRYNACGKACPITCQHPKPLTCTSSCVEGCHAYCPPGQVLDEVLQRCVDPAQCQVCLHKGERISHGKQIILNHNDPHLCQICHCEENTLTCGPCAISGPATTPSPEAGFTTPTPLPFSTAVPEDACDRAMDLAFLVDGSSSLSEEDFGLVKLFILGVVERFRMGSAHTRATVLLFHSGVKSYDMQVQKWIFKKMVRDMHYSGGSVAFMDEAIKYLSVYIYDKNKREHAGRVAILLTASKNPRPMRTTQRLLRKKDITMLTITLGPEVDMAQVNDITKATPSSRAYTLSSAGELDSRALEVTDYLCTLGLDPEPPKKPTTQKTKTFSTNTSTTTTSPVAVRLSTTPATVPPAAAIITAFPSTLSPGTTLPPPSVTLHDITILLEGSDSVGEDSFNRTRDALVDILASFEQQDKEKYRVTVMQYSFTVTVEISRMELLHRERLLHQLQQIRFRGGEQINTGHAIRSIYETITTETPSRSPDQMVFLITQNPPTDVIQRPPSSTHTQIFPIGIGPHVREVDLEPLSFPHAPIMLKNTEQLRSLGPLLVNISRTRKEPFKPVLPPRATLPPAVPCSKPMDVLFLLRASSVDQFEDLKSFVKSFIRSTDIGGNTTQVAVIQYGEKPVESVSWRDPQSSENLLQLLDKLQKSADNSAKLGAALRLAVQSSISSSSGGRMGVAKVVVMLVTDRSMDSVQEPANEALTAGVSVFPIGVGKQYDRNELITLAGLHTQENIIELRSTDDLLAMVTMDRSFTDKLCRAGPPGVCVDDDGKERKPGETWLLADGCHSLLCNPSGVTTLQSHRVNCERLERPTCKNNLRAIKVNQTCGCSWACPCMCIGSSTSHVVSFGGVALKLKGACSYSLLRSGGAEIVLNTAKCRDSPSQICMESLELREGGVQVVLGNDMKVRVDGVVTPVPFRRGGVAVTQIGALLHQLRSEKHGFTLSFTPHSNEFTISLDVTMATNTTGICGSCSDDRPDLLLPDGSVSRDSDAFLRGWALGECVESVTEVCEAGVAQSCELLASEVFSECHNLVPPQDYVEMCRKVACHPSMVCDLLAAYSSVCRQQGVCVHWRTPNLCPMTCSKNMEYDACRKGCVEQCGHAQSPLGDVDWRGDGIGGGDQCWTMPTEGCFCPHGTVLRGEECVTQEACSQCVDHHGQVHQFMDSWTPDDNSCLLCLCLDQQHINCTALPCTNAKAPVCGACEILVEKRESKCCPEYECVCDTVNCKLLAPPQCGNGLTSVLTNPGECAPVYQCVCRKDQCSITRPSCPAHKKLSIKQTDCCDSFECVCNCQNSTRVCPHGYITKEATNECGCVEVTCLPDKVCVLDGVVYQIGSKWEQKCKMCTCTEQTDRMTGLHIAQCMDPVCNQICPLGSTYFHPEGECCGHCRKSSCVEEDSKLGERLRQVGESWVSADNQCMLSECVRVNEEIFIQHTNVSCHIMDMPTCPLGTELHCDTTNDCCPSCQCVPVDACVMNHTLVGVGERVMVDACTSCKCVIEGGKYHLACRKMGCSPCSEGYTFEPIPGACCGRCVASSCNIQRPDGQHISLRVNTTREDGCTKHTCSVNENGELVLETVVTTCPPLDRASCLEHGGQISRLGQSCCEICTEPECRRRVGLLDYIRIDDCQSEEKLELSYCEGRCSSKSVYSVEKNHVENHLKLRARGINGKSGRFKPARADGRIVLHLSARCSSSQRAFHGETMSFHRSGSEAWNGAPERMRVTTAVSESSSIHSEKLRSVARDISEISHKKATSRHDGKAAEEPVKPHPCLQGGVCFADGRRRVDYVLVYHCKRRFSVVTNGNLPPEGPAPLDTDTTQADLAEVELELGVAPGPGEGEKALIREEFERGLQDQGLEIEQDIEMKTVRFTRLHVPWSVLSREAELLKIKVPTKRIYELKEKTGLSGVLTSLWEKINQPFQPGVPETQKNPHTRVLSLPFNREKLHLFDIKSRNTLFDTATRGRIVFEILRRTACTRSCQTMGIASLLAKGVYDAAFPLHDGDFNSDVKEVRNDRQLLHDEWANYGVFFKYQPVDLIRRYFGEKIGLYFAWLGVYTQLLIPASAMGIVVFLYGWMTVDTNVPSQEMCDKRLNFTMCPLCDEVCDYWQLSSMCSTARASYLFDNHATVAFAIFMSLWGAVFLEHWKRRQRCLQHSWDLTGVEDEEDELRPAYEDFLLQKRQKKSKNKTKDETDERTHDVGKEQLLSAKGGQPLFASESLTWRDRLPGYCINISSILLMVVVTLAAVSGVILYRIIVFAVMSMNPDHEAKANVRVTVTTTAVIINLLVVLVLDEIYGAVAAWITELEIPKTEAAFEEHLILKTFLLKSMNAFAPVFYVAFFKGRFAGRPGDYVYVFKDFRMEEGIFPVVPDTNILLMNYSLPCLRKLKKMYRKYKEEKEGGEKKKDKDPNRPRHRWDLDYQLEPYEGLSPEYMEMIIQYGFVTLFVASFPLAPVFALLNNMIEIRLDAAKFVTEIRRPDAVRAKEIGIWYNILSGISKFAVITNAFVISFTSEFIPRMVYQYLYSETGTMHGFIDHTLAYFNTSNFKPGTAPNSTRLDRELRICRYKDYRDPPWSPESYQLSKQYWSVLAARLAFVIFFQNLAMFLSMLVAWLIPDVPRSLKDCLKREKALLLDLLLSEEVEKQRRQSQRPAKINITINNSEEETVEIEPDCSIMLQSQTTENELQTADKENLPREEAESTTIEPISLANDCQSLTTSDPHLNQPVPQSPVKPVGASNYQEFNLNGPPPRDPGSRSRSRCQTLPPRHRGDQPGDSSGRTSHSTSFVHFNQNFPQATSELIQDTPTVPLPAQDKNHSRKTSPITELFSRQFSVLSCHPFKTELQTEAQPCPQSKPEITSSQKTLAQSPSKPELSVSSSTALPRPPSRPELAVCQSSVLPRPPSKPELMGSIAKGLPLQDPSIRTKSRCQTLPPRHRGRDTVERSLRTTHSTSFTNFNKKLSPLSSDVTHNTSVAMLSAWFWWDRLWLPVNVTWADLQDTEDQVYAHVSHLYMILPITVLLLGLRVLYERLIAPPIAAALGVKDKVRQRSSNNPTLEQYYNTHSRHPSQIDVSGLSKKVSWSERQVGQWFRRRRNEDRPGVVKKFREASWRFVFYLYAFLGGLLALYDKPWFYDLHEVWAGFPKQTLLDSQYWYYMIEMSFYSSLLFSVAVDVKRKDFKEQLVHHWATLTLLTFSWCANYIRIGTLVMLVHDAADVFLESGKVFNYAGWSQACNTIFILFTVVFMVTRLIIFPFWLIHCTWVYPLEQFQPFFGYYFFNGMLVVLLLLHIFWALLILRMVIKLMSGEMKGDERSDEEEEEESQDEAQKHNHTHCDSNGCLANGH</sequence>
<evidence type="ECO:0000259" key="31">
    <source>
        <dbReference type="PROSITE" id="PS51233"/>
    </source>
</evidence>
<dbReference type="Pfam" id="PF03798">
    <property type="entry name" value="TRAM_LAG1_CLN8"/>
    <property type="match status" value="1"/>
</dbReference>
<dbReference type="Gene3D" id="3.40.50.410">
    <property type="entry name" value="von Willebrand factor, type A domain"/>
    <property type="match status" value="3"/>
</dbReference>
<name>A0A9D3SUZ3_9TELE</name>
<dbReference type="InterPro" id="IPR049452">
    <property type="entry name" value="Anoctamin_TM"/>
</dbReference>
<feature type="domain" description="VWFD" evidence="31">
    <location>
        <begin position="397"/>
        <end position="571"/>
    </location>
</feature>
<keyword evidence="7" id="KW-0964">Secreted</keyword>
<feature type="transmembrane region" description="Helical" evidence="26">
    <location>
        <begin position="3258"/>
        <end position="3280"/>
    </location>
</feature>
<dbReference type="GO" id="GO:0031012">
    <property type="term" value="C:extracellular matrix"/>
    <property type="evidence" value="ECO:0007669"/>
    <property type="project" value="TreeGrafter"/>
</dbReference>
<dbReference type="SMART" id="SM00832">
    <property type="entry name" value="C8"/>
    <property type="match status" value="4"/>
</dbReference>
<evidence type="ECO:0000256" key="1">
    <source>
        <dbReference type="ARBA" id="ARBA00004477"/>
    </source>
</evidence>
<evidence type="ECO:0000313" key="32">
    <source>
        <dbReference type="EMBL" id="KAG7332869.1"/>
    </source>
</evidence>
<evidence type="ECO:0000256" key="12">
    <source>
        <dbReference type="ARBA" id="ARBA00022696"/>
    </source>
</evidence>
<keyword evidence="14" id="KW-0256">Endoplasmic reticulum</keyword>
<keyword evidence="11 24" id="KW-0812">Transmembrane</keyword>
<dbReference type="InterPro" id="IPR036084">
    <property type="entry name" value="Ser_inhib-like_sf"/>
</dbReference>
<feature type="DNA-binding region" description="Homeobox" evidence="23">
    <location>
        <begin position="4193"/>
        <end position="4236"/>
    </location>
</feature>
<evidence type="ECO:0000256" key="7">
    <source>
        <dbReference type="ARBA" id="ARBA00022525"/>
    </source>
</evidence>
<feature type="domain" description="VWFD" evidence="31">
    <location>
        <begin position="874"/>
        <end position="1041"/>
    </location>
</feature>
<evidence type="ECO:0000256" key="24">
    <source>
        <dbReference type="PROSITE-ProRule" id="PRU00205"/>
    </source>
</evidence>
<feature type="transmembrane region" description="Helical" evidence="26">
    <location>
        <begin position="3573"/>
        <end position="3595"/>
    </location>
</feature>
<comment type="pathway">
    <text evidence="3">Lipid metabolism; sphingolipid metabolism.</text>
</comment>
<evidence type="ECO:0000256" key="13">
    <source>
        <dbReference type="ARBA" id="ARBA00022737"/>
    </source>
</evidence>
<dbReference type="SMART" id="SM00724">
    <property type="entry name" value="TLC"/>
    <property type="match status" value="1"/>
</dbReference>
<dbReference type="InterPro" id="IPR036465">
    <property type="entry name" value="vWFA_dom_sf"/>
</dbReference>
<dbReference type="PROSITE" id="PS50922">
    <property type="entry name" value="TLC"/>
    <property type="match status" value="1"/>
</dbReference>
<dbReference type="Pfam" id="PF25962">
    <property type="entry name" value="TIL_OTOGL_Mucin"/>
    <property type="match status" value="1"/>
</dbReference>
<organism evidence="32 33">
    <name type="scientific">Hemibagrus wyckioides</name>
    <dbReference type="NCBI Taxonomy" id="337641"/>
    <lineage>
        <taxon>Eukaryota</taxon>
        <taxon>Metazoa</taxon>
        <taxon>Chordata</taxon>
        <taxon>Craniata</taxon>
        <taxon>Vertebrata</taxon>
        <taxon>Euteleostomi</taxon>
        <taxon>Actinopterygii</taxon>
        <taxon>Neopterygii</taxon>
        <taxon>Teleostei</taxon>
        <taxon>Ostariophysi</taxon>
        <taxon>Siluriformes</taxon>
        <taxon>Bagridae</taxon>
        <taxon>Hemibagrus</taxon>
    </lineage>
</organism>
<keyword evidence="9" id="KW-0808">Transferase</keyword>
<keyword evidence="6" id="KW-0444">Lipid biosynthesis</keyword>
<protein>
    <recommendedName>
        <fullName evidence="5">von Willebrand factor</fullName>
    </recommendedName>
</protein>
<dbReference type="EMBL" id="JAHKSW010000004">
    <property type="protein sequence ID" value="KAG7332869.1"/>
    <property type="molecule type" value="Genomic_DNA"/>
</dbReference>
<comment type="caution">
    <text evidence="32">The sequence shown here is derived from an EMBL/GenBank/DDBJ whole genome shotgun (WGS) entry which is preliminary data.</text>
</comment>
<evidence type="ECO:0000256" key="2">
    <source>
        <dbReference type="ARBA" id="ARBA00004498"/>
    </source>
</evidence>
<reference evidence="32 33" key="1">
    <citation type="submission" date="2021-06" db="EMBL/GenBank/DDBJ databases">
        <title>Chromosome-level genome assembly of the red-tail catfish (Hemibagrus wyckioides).</title>
        <authorList>
            <person name="Shao F."/>
        </authorList>
    </citation>
    <scope>NUCLEOTIDE SEQUENCE [LARGE SCALE GENOMIC DNA]</scope>
    <source>
        <strain evidence="32">EC202008001</strain>
        <tissue evidence="32">Blood</tissue>
    </source>
</reference>
<feature type="domain" description="VWFA" evidence="29">
    <location>
        <begin position="1277"/>
        <end position="1450"/>
    </location>
</feature>
<dbReference type="Pfam" id="PF00094">
    <property type="entry name" value="VWD"/>
    <property type="match status" value="4"/>
</dbReference>
<dbReference type="SMART" id="SM00215">
    <property type="entry name" value="VWC_out"/>
    <property type="match status" value="2"/>
</dbReference>
<dbReference type="InterPro" id="IPR001007">
    <property type="entry name" value="VWF_dom"/>
</dbReference>
<dbReference type="GO" id="GO:0046513">
    <property type="term" value="P:ceramide biosynthetic process"/>
    <property type="evidence" value="ECO:0007669"/>
    <property type="project" value="UniProtKB-ARBA"/>
</dbReference>
<feature type="compositionally biased region" description="Basic and acidic residues" evidence="25">
    <location>
        <begin position="4459"/>
        <end position="4468"/>
    </location>
</feature>
<feature type="domain" description="VWFC" evidence="28">
    <location>
        <begin position="2613"/>
        <end position="2675"/>
    </location>
</feature>
<feature type="compositionally biased region" description="Basic and acidic residues" evidence="25">
    <location>
        <begin position="3824"/>
        <end position="3835"/>
    </location>
</feature>
<evidence type="ECO:0000256" key="17">
    <source>
        <dbReference type="ARBA" id="ARBA00023084"/>
    </source>
</evidence>
<dbReference type="Gene3D" id="2.10.25.10">
    <property type="entry name" value="Laminin"/>
    <property type="match status" value="4"/>
</dbReference>
<comment type="catalytic activity">
    <reaction evidence="22">
        <text>sphinganine + octadecanoyl-CoA = N-(octadecanoyl)-sphinganine + CoA + H(+)</text>
        <dbReference type="Rhea" id="RHEA:36547"/>
        <dbReference type="ChEBI" id="CHEBI:15378"/>
        <dbReference type="ChEBI" id="CHEBI:57287"/>
        <dbReference type="ChEBI" id="CHEBI:57394"/>
        <dbReference type="ChEBI" id="CHEBI:57817"/>
        <dbReference type="ChEBI" id="CHEBI:67033"/>
    </reaction>
    <physiologicalReaction direction="left-to-right" evidence="22">
        <dbReference type="Rhea" id="RHEA:36548"/>
    </physiologicalReaction>
</comment>
<dbReference type="SMART" id="SM00327">
    <property type="entry name" value="VWA"/>
    <property type="match status" value="3"/>
</dbReference>
<evidence type="ECO:0000256" key="11">
    <source>
        <dbReference type="ARBA" id="ARBA00022692"/>
    </source>
</evidence>
<feature type="compositionally biased region" description="Polar residues" evidence="25">
    <location>
        <begin position="3910"/>
        <end position="3921"/>
    </location>
</feature>
<dbReference type="CDD" id="cd19941">
    <property type="entry name" value="TIL"/>
    <property type="match status" value="4"/>
</dbReference>
<feature type="region of interest" description="Disordered" evidence="25">
    <location>
        <begin position="3980"/>
        <end position="4055"/>
    </location>
</feature>
<dbReference type="Pfam" id="PF23244">
    <property type="entry name" value="VWF"/>
    <property type="match status" value="2"/>
</dbReference>
<keyword evidence="8" id="KW-0272">Extracellular matrix</keyword>
<feature type="compositionally biased region" description="Polar residues" evidence="25">
    <location>
        <begin position="3980"/>
        <end position="4002"/>
    </location>
</feature>
<keyword evidence="23" id="KW-0371">Homeobox</keyword>
<dbReference type="InterPro" id="IPR050780">
    <property type="entry name" value="Mucin_vWF_Thrombospondin_sf"/>
</dbReference>
<evidence type="ECO:0000256" key="18">
    <source>
        <dbReference type="ARBA" id="ARBA00023136"/>
    </source>
</evidence>
<dbReference type="FunFam" id="2.10.25.10:FF:000284">
    <property type="entry name" value="von Willebrand factor"/>
    <property type="match status" value="1"/>
</dbReference>
<keyword evidence="33" id="KW-1185">Reference proteome</keyword>
<dbReference type="InterPro" id="IPR001356">
    <property type="entry name" value="HD"/>
</dbReference>
<dbReference type="GO" id="GO:0005615">
    <property type="term" value="C:extracellular space"/>
    <property type="evidence" value="ECO:0007669"/>
    <property type="project" value="TreeGrafter"/>
</dbReference>
<dbReference type="SUPFAM" id="SSF57567">
    <property type="entry name" value="Serine protease inhibitors"/>
    <property type="match status" value="5"/>
</dbReference>
<feature type="compositionally biased region" description="Low complexity" evidence="25">
    <location>
        <begin position="1463"/>
        <end position="1478"/>
    </location>
</feature>
<feature type="transmembrane region" description="Helical" evidence="26">
    <location>
        <begin position="3730"/>
        <end position="3751"/>
    </location>
</feature>
<keyword evidence="17" id="KW-0094">Blood coagulation</keyword>
<dbReference type="PROSITE" id="PS01208">
    <property type="entry name" value="VWFC_1"/>
    <property type="match status" value="3"/>
</dbReference>
<evidence type="ECO:0000256" key="4">
    <source>
        <dbReference type="ARBA" id="ARBA00004991"/>
    </source>
</evidence>
<keyword evidence="20" id="KW-0325">Glycoprotein</keyword>
<dbReference type="Pfam" id="PF01826">
    <property type="entry name" value="TIL"/>
    <property type="match status" value="2"/>
</dbReference>
<feature type="compositionally biased region" description="Low complexity" evidence="25">
    <location>
        <begin position="4003"/>
        <end position="4014"/>
    </location>
</feature>
<dbReference type="SMART" id="SM00214">
    <property type="entry name" value="VWC"/>
    <property type="match status" value="4"/>
</dbReference>
<dbReference type="Proteomes" id="UP000824219">
    <property type="component" value="Linkage Group LG04"/>
</dbReference>
<feature type="domain" description="VWFC" evidence="28">
    <location>
        <begin position="2293"/>
        <end position="2365"/>
    </location>
</feature>
<dbReference type="FunFam" id="1.10.10.60:FF:000020">
    <property type="entry name" value="Ceramide synthase 5"/>
    <property type="match status" value="1"/>
</dbReference>
<keyword evidence="13" id="KW-0677">Repeat</keyword>
<evidence type="ECO:0000313" key="33">
    <source>
        <dbReference type="Proteomes" id="UP000824219"/>
    </source>
</evidence>
<evidence type="ECO:0000256" key="26">
    <source>
        <dbReference type="SAM" id="Phobius"/>
    </source>
</evidence>
<keyword evidence="6" id="KW-0443">Lipid metabolism</keyword>
<feature type="transmembrane region" description="Helical" evidence="26">
    <location>
        <begin position="3373"/>
        <end position="3398"/>
    </location>
</feature>
<keyword evidence="23" id="KW-0238">DNA-binding</keyword>
<dbReference type="InterPro" id="IPR032394">
    <property type="entry name" value="Anoct_dimer"/>
</dbReference>
<dbReference type="CDD" id="cd00086">
    <property type="entry name" value="homeodomain"/>
    <property type="match status" value="1"/>
</dbReference>
<dbReference type="InterPro" id="IPR002919">
    <property type="entry name" value="TIL_dom"/>
</dbReference>
<evidence type="ECO:0000256" key="19">
    <source>
        <dbReference type="ARBA" id="ARBA00023157"/>
    </source>
</evidence>
<evidence type="ECO:0000256" key="8">
    <source>
        <dbReference type="ARBA" id="ARBA00022530"/>
    </source>
</evidence>
<feature type="transmembrane region" description="Helical" evidence="26">
    <location>
        <begin position="3625"/>
        <end position="3645"/>
    </location>
</feature>
<dbReference type="InterPro" id="IPR014853">
    <property type="entry name" value="VWF/SSPO/ZAN-like_Cys-rich_dom"/>
</dbReference>
<dbReference type="GO" id="GO:0005789">
    <property type="term" value="C:endoplasmic reticulum membrane"/>
    <property type="evidence" value="ECO:0007669"/>
    <property type="project" value="UniProtKB-SubCell"/>
</dbReference>
<dbReference type="FunFam" id="2.10.25.10:FF:000055">
    <property type="entry name" value="alpha-tectorin isoform X1"/>
    <property type="match status" value="1"/>
</dbReference>
<evidence type="ECO:0000256" key="15">
    <source>
        <dbReference type="ARBA" id="ARBA00022889"/>
    </source>
</evidence>
<feature type="domain" description="VWFA" evidence="29">
    <location>
        <begin position="1722"/>
        <end position="1900"/>
    </location>
</feature>
<feature type="domain" description="VWFA" evidence="29">
    <location>
        <begin position="1523"/>
        <end position="1693"/>
    </location>
</feature>
<evidence type="ECO:0000259" key="29">
    <source>
        <dbReference type="PROSITE" id="PS50234"/>
    </source>
</evidence>
<comment type="pathway">
    <text evidence="4">Sphingolipid metabolism.</text>
</comment>
<keyword evidence="23" id="KW-0539">Nucleus</keyword>
<comment type="subcellular location">
    <subcellularLocation>
        <location evidence="1">Endoplasmic reticulum membrane</location>
        <topology evidence="1">Multi-pass membrane protein</topology>
    </subcellularLocation>
    <subcellularLocation>
        <location evidence="23">Nucleus</location>
    </subcellularLocation>
    <subcellularLocation>
        <location evidence="2">Secreted</location>
        <location evidence="2">Extracellular space</location>
        <location evidence="2">Extracellular matrix</location>
    </subcellularLocation>
</comment>
<evidence type="ECO:0000256" key="23">
    <source>
        <dbReference type="PROSITE-ProRule" id="PRU00108"/>
    </source>
</evidence>
<dbReference type="GO" id="GO:0031589">
    <property type="term" value="P:cell-substrate adhesion"/>
    <property type="evidence" value="ECO:0007669"/>
    <property type="project" value="TreeGrafter"/>
</dbReference>
<proteinExistence type="predicted"/>
<evidence type="ECO:0000256" key="5">
    <source>
        <dbReference type="ARBA" id="ARBA00016619"/>
    </source>
</evidence>
<dbReference type="GO" id="GO:0003677">
    <property type="term" value="F:DNA binding"/>
    <property type="evidence" value="ECO:0007669"/>
    <property type="project" value="UniProtKB-UniRule"/>
</dbReference>
<dbReference type="SUPFAM" id="SSF46689">
    <property type="entry name" value="Homeodomain-like"/>
    <property type="match status" value="1"/>
</dbReference>
<evidence type="ECO:0000256" key="3">
    <source>
        <dbReference type="ARBA" id="ARBA00004760"/>
    </source>
</evidence>
<comment type="subunit">
    <text evidence="21">Multimeric. Interacts with F8.</text>
</comment>
<evidence type="ECO:0000256" key="6">
    <source>
        <dbReference type="ARBA" id="ARBA00022516"/>
    </source>
</evidence>
<evidence type="ECO:0000259" key="28">
    <source>
        <dbReference type="PROSITE" id="PS50184"/>
    </source>
</evidence>
<feature type="domain" description="TLC" evidence="30">
    <location>
        <begin position="4238"/>
        <end position="4439"/>
    </location>
</feature>
<feature type="transmembrane region" description="Helical" evidence="26">
    <location>
        <begin position="4371"/>
        <end position="4398"/>
    </location>
</feature>
<dbReference type="InterPro" id="IPR006634">
    <property type="entry name" value="TLC-dom"/>
</dbReference>
<keyword evidence="15" id="KW-0130">Cell adhesion</keyword>
<evidence type="ECO:0000256" key="9">
    <source>
        <dbReference type="ARBA" id="ARBA00022679"/>
    </source>
</evidence>
<dbReference type="PROSITE" id="PS50071">
    <property type="entry name" value="HOMEOBOX_2"/>
    <property type="match status" value="1"/>
</dbReference>
<feature type="region of interest" description="Disordered" evidence="25">
    <location>
        <begin position="3818"/>
        <end position="3921"/>
    </location>
</feature>
<dbReference type="InterPro" id="IPR009057">
    <property type="entry name" value="Homeodomain-like_sf"/>
</dbReference>
<dbReference type="GO" id="GO:0007596">
    <property type="term" value="P:blood coagulation"/>
    <property type="evidence" value="ECO:0007669"/>
    <property type="project" value="TreeGrafter"/>
</dbReference>
<evidence type="ECO:0000256" key="22">
    <source>
        <dbReference type="ARBA" id="ARBA00049036"/>
    </source>
</evidence>
<feature type="region of interest" description="Disordered" evidence="25">
    <location>
        <begin position="2887"/>
        <end position="2906"/>
    </location>
</feature>
<evidence type="ECO:0000256" key="10">
    <source>
        <dbReference type="ARBA" id="ARBA00022685"/>
    </source>
</evidence>
<dbReference type="Gene3D" id="1.10.10.60">
    <property type="entry name" value="Homeodomain-like"/>
    <property type="match status" value="1"/>
</dbReference>
<feature type="transmembrane region" description="Helical" evidence="26">
    <location>
        <begin position="3418"/>
        <end position="3440"/>
    </location>
</feature>
<feature type="region of interest" description="Disordered" evidence="25">
    <location>
        <begin position="4445"/>
        <end position="4478"/>
    </location>
</feature>
<keyword evidence="19" id="KW-1015">Disulfide bond</keyword>
<feature type="transmembrane region" description="Helical" evidence="26">
    <location>
        <begin position="4410"/>
        <end position="4435"/>
    </location>
</feature>
<evidence type="ECO:0000259" key="30">
    <source>
        <dbReference type="PROSITE" id="PS50922"/>
    </source>
</evidence>
<dbReference type="Pfam" id="PF00092">
    <property type="entry name" value="VWA"/>
    <property type="match status" value="3"/>
</dbReference>
<dbReference type="InterPro" id="IPR002035">
    <property type="entry name" value="VWF_A"/>
</dbReference>
<feature type="compositionally biased region" description="Polar residues" evidence="25">
    <location>
        <begin position="3837"/>
        <end position="3858"/>
    </location>
</feature>
<feature type="transmembrane region" description="Helical" evidence="26">
    <location>
        <begin position="4145"/>
        <end position="4163"/>
    </location>
</feature>
<dbReference type="InterPro" id="IPR001846">
    <property type="entry name" value="VWF_type-D"/>
</dbReference>
<keyword evidence="10" id="KW-0165">Cleavage on pair of basic residues</keyword>
<dbReference type="SMART" id="SM00389">
    <property type="entry name" value="HOX"/>
    <property type="match status" value="1"/>
</dbReference>
<dbReference type="OrthoDB" id="6262482at2759"/>
<keyword evidence="18 24" id="KW-0472">Membrane</keyword>
<dbReference type="Pfam" id="PF04547">
    <property type="entry name" value="Anoctamin"/>
    <property type="match status" value="1"/>
</dbReference>
<dbReference type="PROSITE" id="PS50184">
    <property type="entry name" value="VWFC_2"/>
    <property type="match status" value="3"/>
</dbReference>
<feature type="transmembrane region" description="Helical" evidence="26">
    <location>
        <begin position="4247"/>
        <end position="4267"/>
    </location>
</feature>
<dbReference type="GO" id="GO:0046983">
    <property type="term" value="F:protein dimerization activity"/>
    <property type="evidence" value="ECO:0007669"/>
    <property type="project" value="InterPro"/>
</dbReference>
<evidence type="ECO:0000256" key="20">
    <source>
        <dbReference type="ARBA" id="ARBA00023180"/>
    </source>
</evidence>
<evidence type="ECO:0000256" key="16">
    <source>
        <dbReference type="ARBA" id="ARBA00022989"/>
    </source>
</evidence>